<dbReference type="Pfam" id="PF13641">
    <property type="entry name" value="Glyco_tranf_2_3"/>
    <property type="match status" value="1"/>
</dbReference>
<dbReference type="InterPro" id="IPR007831">
    <property type="entry name" value="T2SS_GspE_N"/>
</dbReference>
<evidence type="ECO:0000256" key="2">
    <source>
        <dbReference type="ARBA" id="ARBA00022676"/>
    </source>
</evidence>
<evidence type="ECO:0000313" key="9">
    <source>
        <dbReference type="EMBL" id="SMC14211.1"/>
    </source>
</evidence>
<accession>A0A1X7BX43</accession>
<feature type="transmembrane region" description="Helical" evidence="7">
    <location>
        <begin position="545"/>
        <end position="567"/>
    </location>
</feature>
<proteinExistence type="predicted"/>
<organism evidence="9 10">
    <name type="scientific">Roseovarius aestuarii</name>
    <dbReference type="NCBI Taxonomy" id="475083"/>
    <lineage>
        <taxon>Bacteria</taxon>
        <taxon>Pseudomonadati</taxon>
        <taxon>Pseudomonadota</taxon>
        <taxon>Alphaproteobacteria</taxon>
        <taxon>Rhodobacterales</taxon>
        <taxon>Roseobacteraceae</taxon>
        <taxon>Roseovarius</taxon>
    </lineage>
</organism>
<dbReference type="EC" id="2.4.1.-" evidence="9"/>
<keyword evidence="5 7" id="KW-1133">Transmembrane helix</keyword>
<evidence type="ECO:0000259" key="8">
    <source>
        <dbReference type="Pfam" id="PF05157"/>
    </source>
</evidence>
<evidence type="ECO:0000256" key="5">
    <source>
        <dbReference type="ARBA" id="ARBA00022989"/>
    </source>
</evidence>
<keyword evidence="3 9" id="KW-0808">Transferase</keyword>
<keyword evidence="2 9" id="KW-0328">Glycosyltransferase</keyword>
<evidence type="ECO:0000256" key="7">
    <source>
        <dbReference type="SAM" id="Phobius"/>
    </source>
</evidence>
<dbReference type="PANTHER" id="PTHR43867">
    <property type="entry name" value="CELLULOSE SYNTHASE CATALYTIC SUBUNIT A [UDP-FORMING]"/>
    <property type="match status" value="1"/>
</dbReference>
<dbReference type="Pfam" id="PF05157">
    <property type="entry name" value="MshEN"/>
    <property type="match status" value="1"/>
</dbReference>
<evidence type="ECO:0000256" key="1">
    <source>
        <dbReference type="ARBA" id="ARBA00004141"/>
    </source>
</evidence>
<name>A0A1X7BX43_9RHOB</name>
<dbReference type="InterPro" id="IPR029044">
    <property type="entry name" value="Nucleotide-diphossugar_trans"/>
</dbReference>
<feature type="transmembrane region" description="Helical" evidence="7">
    <location>
        <begin position="186"/>
        <end position="206"/>
    </location>
</feature>
<dbReference type="Gene3D" id="3.90.550.10">
    <property type="entry name" value="Spore Coat Polysaccharide Biosynthesis Protein SpsA, Chain A"/>
    <property type="match status" value="1"/>
</dbReference>
<dbReference type="CDD" id="cd06427">
    <property type="entry name" value="CESA_like_2"/>
    <property type="match status" value="1"/>
</dbReference>
<dbReference type="GO" id="GO:0016757">
    <property type="term" value="F:glycosyltransferase activity"/>
    <property type="evidence" value="ECO:0007669"/>
    <property type="project" value="UniProtKB-KW"/>
</dbReference>
<dbReference type="AlphaFoldDB" id="A0A1X7BX43"/>
<dbReference type="PANTHER" id="PTHR43867:SF2">
    <property type="entry name" value="CELLULOSE SYNTHASE CATALYTIC SUBUNIT A [UDP-FORMING]"/>
    <property type="match status" value="1"/>
</dbReference>
<evidence type="ECO:0000256" key="3">
    <source>
        <dbReference type="ARBA" id="ARBA00022679"/>
    </source>
</evidence>
<sequence length="666" mass="74426">MGISELRQLETQPLKIAGSRNSLESDLVRTGAISQRDAALAQLVGRHCDTSLDRILRAEGLASEDDLLSTHAKRLKSRALSPQELQQTMPLATELEAKSLLKYGILPFADERGRPTVAVSNPDEFRAVLSDLPFEIASAQLVVGSRAAIQETVACRHREALTEAAQARVPVIESCRNWGHTFGRRLAFTLTCLFALTGLTLAFPTLVFGGFVLWAAFTLLVAAALKTSAFVASVTNRDVAEEISNPNQRLPKVSILVPLFRETEIAHALIARLTRLTYPKCLLDVILVMEEEDETTRKTLAEIDLPPWIRPVIVPDGAPRTKPRAMNYALDFCQGDIIGIFDAEDAPDPDQITIVARRFQTAPDDLVCLQGVLDYYNPRQNWLARCFTIEYATWFRMMLPGLARLGFAIPLGGTTLYFRRDALEKLGGWDAHNVTEDADLGFRLARHGYRTEMINTVTEEEANCHPWAWIKQRSRWLKGYMTTYLVHMRRPALLYRQLGAWKFLGFQAHFVTALSQFLLAPFLWSFWLVLLGYGHPLDQDLPHSLLVALGSMFLMVEVLNIAIHVTAVSGRKHKHLMAWAPTMHFYSPLGAIAAYKALYELVLKPFSGIKPLTDYHQPPWHRRRQTILSTSPESSLSRVTNAFEICALSALPAVSGSRSAMADTIA</sequence>
<feature type="domain" description="Type II secretion system protein GspE N-terminal" evidence="8">
    <location>
        <begin position="80"/>
        <end position="153"/>
    </location>
</feature>
<dbReference type="GO" id="GO:0016020">
    <property type="term" value="C:membrane"/>
    <property type="evidence" value="ECO:0007669"/>
    <property type="project" value="UniProtKB-SubCell"/>
</dbReference>
<feature type="transmembrane region" description="Helical" evidence="7">
    <location>
        <begin position="212"/>
        <end position="234"/>
    </location>
</feature>
<dbReference type="Proteomes" id="UP000193224">
    <property type="component" value="Unassembled WGS sequence"/>
</dbReference>
<keyword evidence="4 7" id="KW-0812">Transmembrane</keyword>
<dbReference type="SUPFAM" id="SSF53448">
    <property type="entry name" value="Nucleotide-diphospho-sugar transferases"/>
    <property type="match status" value="1"/>
</dbReference>
<keyword evidence="10" id="KW-1185">Reference proteome</keyword>
<evidence type="ECO:0000313" key="10">
    <source>
        <dbReference type="Proteomes" id="UP000193224"/>
    </source>
</evidence>
<dbReference type="InterPro" id="IPR050321">
    <property type="entry name" value="Glycosyltr_2/OpgH_subfam"/>
</dbReference>
<dbReference type="SUPFAM" id="SSF160246">
    <property type="entry name" value="EspE N-terminal domain-like"/>
    <property type="match status" value="1"/>
</dbReference>
<evidence type="ECO:0000256" key="6">
    <source>
        <dbReference type="ARBA" id="ARBA00023136"/>
    </source>
</evidence>
<dbReference type="EMBL" id="FWXB01000022">
    <property type="protein sequence ID" value="SMC14211.1"/>
    <property type="molecule type" value="Genomic_DNA"/>
</dbReference>
<comment type="subcellular location">
    <subcellularLocation>
        <location evidence="1">Membrane</location>
        <topology evidence="1">Multi-pass membrane protein</topology>
    </subcellularLocation>
</comment>
<gene>
    <name evidence="9" type="ORF">ROA7745_04076</name>
</gene>
<feature type="transmembrane region" description="Helical" evidence="7">
    <location>
        <begin position="510"/>
        <end position="533"/>
    </location>
</feature>
<evidence type="ECO:0000256" key="4">
    <source>
        <dbReference type="ARBA" id="ARBA00022692"/>
    </source>
</evidence>
<keyword evidence="6 7" id="KW-0472">Membrane</keyword>
<dbReference type="InterPro" id="IPR037257">
    <property type="entry name" value="T2SS_E_N_sf"/>
</dbReference>
<protein>
    <submittedName>
        <fullName evidence="9">Beta-monoglucosyldiacylglycerol synthase</fullName>
        <ecNumber evidence="9">2.4.1.-</ecNumber>
    </submittedName>
</protein>
<reference evidence="9 10" key="1">
    <citation type="submission" date="2017-03" db="EMBL/GenBank/DDBJ databases">
        <authorList>
            <person name="Afonso C.L."/>
            <person name="Miller P.J."/>
            <person name="Scott M.A."/>
            <person name="Spackman E."/>
            <person name="Goraichik I."/>
            <person name="Dimitrov K.M."/>
            <person name="Suarez D.L."/>
            <person name="Swayne D.E."/>
        </authorList>
    </citation>
    <scope>NUCLEOTIDE SEQUENCE [LARGE SCALE GENOMIC DNA]</scope>
    <source>
        <strain evidence="9 10">CECT 7745</strain>
    </source>
</reference>